<feature type="signal peptide" evidence="6">
    <location>
        <begin position="1"/>
        <end position="23"/>
    </location>
</feature>
<dbReference type="ESTHER" id="9hyme-a0a0c9s274">
    <property type="family name" value="Carb_B_Arthropoda"/>
</dbReference>
<evidence type="ECO:0000313" key="8">
    <source>
        <dbReference type="EMBL" id="JAG73530.1"/>
    </source>
</evidence>
<dbReference type="CDD" id="cd00312">
    <property type="entry name" value="Esterase_lipase"/>
    <property type="match status" value="1"/>
</dbReference>
<evidence type="ECO:0000259" key="7">
    <source>
        <dbReference type="Pfam" id="PF00135"/>
    </source>
</evidence>
<feature type="chain" id="PRO_5007354203" description="Carboxylic ester hydrolase" evidence="6">
    <location>
        <begin position="24"/>
        <end position="581"/>
    </location>
</feature>
<dbReference type="AlphaFoldDB" id="A0A0C9S274"/>
<keyword evidence="6" id="KW-0732">Signal</keyword>
<comment type="similarity">
    <text evidence="1 6">Belongs to the type-B carboxylesterase/lipase family.</text>
</comment>
<keyword evidence="4" id="KW-1015">Disulfide bond</keyword>
<dbReference type="InterPro" id="IPR019819">
    <property type="entry name" value="Carboxylesterase_B_CS"/>
</dbReference>
<dbReference type="InterPro" id="IPR029058">
    <property type="entry name" value="AB_hydrolase_fold"/>
</dbReference>
<evidence type="ECO:0000256" key="2">
    <source>
        <dbReference type="ARBA" id="ARBA00022487"/>
    </source>
</evidence>
<keyword evidence="3 6" id="KW-0378">Hydrolase</keyword>
<feature type="domain" description="Carboxylesterase type B" evidence="7">
    <location>
        <begin position="24"/>
        <end position="559"/>
    </location>
</feature>
<protein>
    <recommendedName>
        <fullName evidence="6">Carboxylic ester hydrolase</fullName>
        <ecNumber evidence="6">3.1.1.-</ecNumber>
    </recommendedName>
</protein>
<name>A0A0C9S274_9HYME</name>
<dbReference type="PROSITE" id="PS00122">
    <property type="entry name" value="CARBOXYLESTERASE_B_1"/>
    <property type="match status" value="1"/>
</dbReference>
<proteinExistence type="inferred from homology"/>
<evidence type="ECO:0000256" key="1">
    <source>
        <dbReference type="ARBA" id="ARBA00005964"/>
    </source>
</evidence>
<evidence type="ECO:0000313" key="10">
    <source>
        <dbReference type="EMBL" id="JAG84783.1"/>
    </source>
</evidence>
<dbReference type="RefSeq" id="XP_011306797.1">
    <property type="nucleotide sequence ID" value="XM_011308495.1"/>
</dbReference>
<dbReference type="Gene3D" id="3.40.50.1820">
    <property type="entry name" value="alpha/beta hydrolase"/>
    <property type="match status" value="1"/>
</dbReference>
<dbReference type="Proteomes" id="UP000694866">
    <property type="component" value="Unplaced"/>
</dbReference>
<dbReference type="PROSITE" id="PS00941">
    <property type="entry name" value="CARBOXYLESTERASE_B_2"/>
    <property type="match status" value="1"/>
</dbReference>
<evidence type="ECO:0000256" key="5">
    <source>
        <dbReference type="ARBA" id="ARBA00023180"/>
    </source>
</evidence>
<evidence type="ECO:0000256" key="6">
    <source>
        <dbReference type="RuleBase" id="RU361235"/>
    </source>
</evidence>
<dbReference type="SUPFAM" id="SSF53474">
    <property type="entry name" value="alpha/beta-Hydrolases"/>
    <property type="match status" value="1"/>
</dbReference>
<keyword evidence="2" id="KW-0719">Serine esterase</keyword>
<reference evidence="12" key="2">
    <citation type="submission" date="2025-04" db="UniProtKB">
        <authorList>
            <consortium name="RefSeq"/>
        </authorList>
    </citation>
    <scope>IDENTIFICATION</scope>
    <source>
        <strain evidence="12">USDA-PBARC FA_bdor</strain>
        <tissue evidence="12">Whole organism</tissue>
    </source>
</reference>
<dbReference type="GeneID" id="105268712"/>
<dbReference type="OrthoDB" id="19653at2759"/>
<dbReference type="EC" id="3.1.1.-" evidence="6"/>
<dbReference type="KEGG" id="fas:105268712"/>
<evidence type="ECO:0000313" key="12">
    <source>
        <dbReference type="RefSeq" id="XP_011306797.1"/>
    </source>
</evidence>
<evidence type="ECO:0000313" key="11">
    <source>
        <dbReference type="Proteomes" id="UP000694866"/>
    </source>
</evidence>
<dbReference type="InterPro" id="IPR050309">
    <property type="entry name" value="Type-B_Carboxylest/Lipase"/>
</dbReference>
<accession>A0A9R1TC08</accession>
<dbReference type="EMBL" id="GBYB01003763">
    <property type="protein sequence ID" value="JAG73530.1"/>
    <property type="molecule type" value="Transcribed_RNA"/>
</dbReference>
<evidence type="ECO:0000256" key="3">
    <source>
        <dbReference type="ARBA" id="ARBA00022801"/>
    </source>
</evidence>
<gene>
    <name evidence="10" type="primary">EST6_14</name>
    <name evidence="9" type="synonym">EST6_3</name>
    <name evidence="8" type="synonym">EST6_8</name>
    <name evidence="12" type="synonym">LOC105268712</name>
    <name evidence="10" type="ORF">g.14696</name>
    <name evidence="8" type="ORF">g.14699</name>
    <name evidence="9" type="ORF">g.14702</name>
</gene>
<organism evidence="10">
    <name type="scientific">Fopius arisanus</name>
    <dbReference type="NCBI Taxonomy" id="64838"/>
    <lineage>
        <taxon>Eukaryota</taxon>
        <taxon>Metazoa</taxon>
        <taxon>Ecdysozoa</taxon>
        <taxon>Arthropoda</taxon>
        <taxon>Hexapoda</taxon>
        <taxon>Insecta</taxon>
        <taxon>Pterygota</taxon>
        <taxon>Neoptera</taxon>
        <taxon>Endopterygota</taxon>
        <taxon>Hymenoptera</taxon>
        <taxon>Apocrita</taxon>
        <taxon>Ichneumonoidea</taxon>
        <taxon>Braconidae</taxon>
        <taxon>Opiinae</taxon>
        <taxon>Fopius</taxon>
    </lineage>
</organism>
<evidence type="ECO:0000256" key="4">
    <source>
        <dbReference type="ARBA" id="ARBA00023157"/>
    </source>
</evidence>
<dbReference type="FunFam" id="3.40.50.1820:FF:000155">
    <property type="entry name" value="Carboxylic ester hydrolase"/>
    <property type="match status" value="1"/>
</dbReference>
<evidence type="ECO:0000313" key="9">
    <source>
        <dbReference type="EMBL" id="JAG77233.1"/>
    </source>
</evidence>
<dbReference type="EMBL" id="GBYB01015016">
    <property type="protein sequence ID" value="JAG84783.1"/>
    <property type="molecule type" value="Transcribed_RNA"/>
</dbReference>
<dbReference type="PANTHER" id="PTHR11559">
    <property type="entry name" value="CARBOXYLESTERASE"/>
    <property type="match status" value="1"/>
</dbReference>
<dbReference type="GO" id="GO:0052689">
    <property type="term" value="F:carboxylic ester hydrolase activity"/>
    <property type="evidence" value="ECO:0007669"/>
    <property type="project" value="UniProtKB-KW"/>
</dbReference>
<keyword evidence="5" id="KW-0325">Glycoprotein</keyword>
<dbReference type="InterPro" id="IPR002018">
    <property type="entry name" value="CarbesteraseB"/>
</dbReference>
<dbReference type="EMBL" id="GBYB01007466">
    <property type="protein sequence ID" value="JAG77233.1"/>
    <property type="molecule type" value="Transcribed_RNA"/>
</dbReference>
<dbReference type="InterPro" id="IPR019826">
    <property type="entry name" value="Carboxylesterase_B_AS"/>
</dbReference>
<accession>A0A0C9S274</accession>
<dbReference type="Pfam" id="PF00135">
    <property type="entry name" value="COesterase"/>
    <property type="match status" value="1"/>
</dbReference>
<sequence length="581" mass="65956">MYAIDRALTIIAVLLFCSGFVWSSPIVKITNGTLKGSLMKTRYGREFPAFRGIPYALPPLGELRFEPPKPAAAWSGVRSAEGDAEICTQRNIYTHQKEVVGVEDCLYLNVYTPKLPSSTDREFSHYPVMIWFHGGGWVTGAGHSEFYGPKFLLDHDVILVTVNFRLGPLGFLSTEDLVSPGNQGMKDQSQAIRWVHDNIAAFGGDRNRVTVFGESAGGASTHYHMMSPLSQDYFHRGISHSGTALCPWVLTRPGVAKQQAIRLGEILNCPTESSTSLLQCLKKKDHVEIIATDREFQIFDYDPMIPFKPVIEPDHPGAFLKEEPAQTLKNGHMLDIPWMTGFNSQEGAIKVAGLYGIEDKKYLRMFNEKFMELAPLSLMYEHTCPKDQHDDVSRKIRKFYLGDKPADESTRFNVIDMYSDAWFNVGADMAVRDHLEVLSSPIYYYYFAYRGSASFSKIFGDETKDYGVSHADELQYLFPVGEQLFKDTPFTKEDHRIADVMTKLWTNFAKTGNPTPRVTSEFPMTWKPVKTDALEYLLIDNSMNFKMSKHLLKDRMEFWASLPHRESVNTSNKPSFQRDEL</sequence>
<reference evidence="10" key="1">
    <citation type="submission" date="2015-01" db="EMBL/GenBank/DDBJ databases">
        <title>Transcriptome Assembly of Fopius arisanus.</title>
        <authorList>
            <person name="Geib S."/>
        </authorList>
    </citation>
    <scope>NUCLEOTIDE SEQUENCE</scope>
</reference>
<keyword evidence="11" id="KW-1185">Reference proteome</keyword>